<sequence>FDLARLVSFLSGFKFGSSGTTTVAVVVVGLL</sequence>
<accession>A0A392P6V9</accession>
<protein>
    <submittedName>
        <fullName evidence="1">Uncharacterized protein</fullName>
    </submittedName>
</protein>
<dbReference type="EMBL" id="LXQA010065588">
    <property type="protein sequence ID" value="MCI07484.1"/>
    <property type="molecule type" value="Genomic_DNA"/>
</dbReference>
<evidence type="ECO:0000313" key="2">
    <source>
        <dbReference type="Proteomes" id="UP000265520"/>
    </source>
</evidence>
<reference evidence="1 2" key="1">
    <citation type="journal article" date="2018" name="Front. Plant Sci.">
        <title>Red Clover (Trifolium pratense) and Zigzag Clover (T. medium) - A Picture of Genomic Similarities and Differences.</title>
        <authorList>
            <person name="Dluhosova J."/>
            <person name="Istvanek J."/>
            <person name="Nedelnik J."/>
            <person name="Repkova J."/>
        </authorList>
    </citation>
    <scope>NUCLEOTIDE SEQUENCE [LARGE SCALE GENOMIC DNA]</scope>
    <source>
        <strain evidence="2">cv. 10/8</strain>
        <tissue evidence="1">Leaf</tissue>
    </source>
</reference>
<dbReference type="AlphaFoldDB" id="A0A392P6V9"/>
<name>A0A392P6V9_9FABA</name>
<dbReference type="Proteomes" id="UP000265520">
    <property type="component" value="Unassembled WGS sequence"/>
</dbReference>
<keyword evidence="2" id="KW-1185">Reference proteome</keyword>
<comment type="caution">
    <text evidence="1">The sequence shown here is derived from an EMBL/GenBank/DDBJ whole genome shotgun (WGS) entry which is preliminary data.</text>
</comment>
<proteinExistence type="predicted"/>
<feature type="non-terminal residue" evidence="1">
    <location>
        <position position="1"/>
    </location>
</feature>
<evidence type="ECO:0000313" key="1">
    <source>
        <dbReference type="EMBL" id="MCI07484.1"/>
    </source>
</evidence>
<organism evidence="1 2">
    <name type="scientific">Trifolium medium</name>
    <dbReference type="NCBI Taxonomy" id="97028"/>
    <lineage>
        <taxon>Eukaryota</taxon>
        <taxon>Viridiplantae</taxon>
        <taxon>Streptophyta</taxon>
        <taxon>Embryophyta</taxon>
        <taxon>Tracheophyta</taxon>
        <taxon>Spermatophyta</taxon>
        <taxon>Magnoliopsida</taxon>
        <taxon>eudicotyledons</taxon>
        <taxon>Gunneridae</taxon>
        <taxon>Pentapetalae</taxon>
        <taxon>rosids</taxon>
        <taxon>fabids</taxon>
        <taxon>Fabales</taxon>
        <taxon>Fabaceae</taxon>
        <taxon>Papilionoideae</taxon>
        <taxon>50 kb inversion clade</taxon>
        <taxon>NPAAA clade</taxon>
        <taxon>Hologalegina</taxon>
        <taxon>IRL clade</taxon>
        <taxon>Trifolieae</taxon>
        <taxon>Trifolium</taxon>
    </lineage>
</organism>